<accession>A0ABV9Q1L7</accession>
<dbReference type="EMBL" id="JBHSHC010000084">
    <property type="protein sequence ID" value="MFC4767694.1"/>
    <property type="molecule type" value="Genomic_DNA"/>
</dbReference>
<evidence type="ECO:0000313" key="1">
    <source>
        <dbReference type="EMBL" id="MFC4767694.1"/>
    </source>
</evidence>
<name>A0ABV9Q1L7_9BACL</name>
<dbReference type="Proteomes" id="UP001596002">
    <property type="component" value="Unassembled WGS sequence"/>
</dbReference>
<reference evidence="2" key="1">
    <citation type="journal article" date="2019" name="Int. J. Syst. Evol. Microbiol.">
        <title>The Global Catalogue of Microorganisms (GCM) 10K type strain sequencing project: providing services to taxonomists for standard genome sequencing and annotation.</title>
        <authorList>
            <consortium name="The Broad Institute Genomics Platform"/>
            <consortium name="The Broad Institute Genome Sequencing Center for Infectious Disease"/>
            <person name="Wu L."/>
            <person name="Ma J."/>
        </authorList>
    </citation>
    <scope>NUCLEOTIDE SEQUENCE [LARGE SCALE GENOMIC DNA]</scope>
    <source>
        <strain evidence="2">WYCCWR 12678</strain>
    </source>
</reference>
<comment type="caution">
    <text evidence="1">The sequence shown here is derived from an EMBL/GenBank/DDBJ whole genome shotgun (WGS) entry which is preliminary data.</text>
</comment>
<keyword evidence="2" id="KW-1185">Reference proteome</keyword>
<proteinExistence type="predicted"/>
<gene>
    <name evidence="1" type="ORF">ACFO8Q_10020</name>
</gene>
<sequence length="73" mass="8444">MQDRQQVVRNLLCIRCRIPRNVGSNKQHAITLDIDTEARGFARLIDKFWPSTLELGWFCPSARANNHYLESTA</sequence>
<protein>
    <submittedName>
        <fullName evidence="1">Uncharacterized protein</fullName>
    </submittedName>
</protein>
<evidence type="ECO:0000313" key="2">
    <source>
        <dbReference type="Proteomes" id="UP001596002"/>
    </source>
</evidence>
<organism evidence="1 2">
    <name type="scientific">Effusibacillus consociatus</name>
    <dbReference type="NCBI Taxonomy" id="1117041"/>
    <lineage>
        <taxon>Bacteria</taxon>
        <taxon>Bacillati</taxon>
        <taxon>Bacillota</taxon>
        <taxon>Bacilli</taxon>
        <taxon>Bacillales</taxon>
        <taxon>Alicyclobacillaceae</taxon>
        <taxon>Effusibacillus</taxon>
    </lineage>
</organism>